<dbReference type="EMBL" id="GBRH01238426">
    <property type="protein sequence ID" value="JAD59469.1"/>
    <property type="molecule type" value="Transcribed_RNA"/>
</dbReference>
<name>A0A0A9B632_ARUDO</name>
<reference evidence="1" key="2">
    <citation type="journal article" date="2015" name="Data Brief">
        <title>Shoot transcriptome of the giant reed, Arundo donax.</title>
        <authorList>
            <person name="Barrero R.A."/>
            <person name="Guerrero F.D."/>
            <person name="Moolhuijzen P."/>
            <person name="Goolsby J.A."/>
            <person name="Tidwell J."/>
            <person name="Bellgard S.E."/>
            <person name="Bellgard M.I."/>
        </authorList>
    </citation>
    <scope>NUCLEOTIDE SEQUENCE</scope>
    <source>
        <tissue evidence="1">Shoot tissue taken approximately 20 cm above the soil surface</tissue>
    </source>
</reference>
<organism evidence="1">
    <name type="scientific">Arundo donax</name>
    <name type="common">Giant reed</name>
    <name type="synonym">Donax arundinaceus</name>
    <dbReference type="NCBI Taxonomy" id="35708"/>
    <lineage>
        <taxon>Eukaryota</taxon>
        <taxon>Viridiplantae</taxon>
        <taxon>Streptophyta</taxon>
        <taxon>Embryophyta</taxon>
        <taxon>Tracheophyta</taxon>
        <taxon>Spermatophyta</taxon>
        <taxon>Magnoliopsida</taxon>
        <taxon>Liliopsida</taxon>
        <taxon>Poales</taxon>
        <taxon>Poaceae</taxon>
        <taxon>PACMAD clade</taxon>
        <taxon>Arundinoideae</taxon>
        <taxon>Arundineae</taxon>
        <taxon>Arundo</taxon>
    </lineage>
</organism>
<protein>
    <submittedName>
        <fullName evidence="1">Uncharacterized protein</fullName>
    </submittedName>
</protein>
<dbReference type="AlphaFoldDB" id="A0A0A9B632"/>
<sequence>MMMSKHSISHVDKIPNVRTMSTINL</sequence>
<evidence type="ECO:0000313" key="1">
    <source>
        <dbReference type="EMBL" id="JAD59469.1"/>
    </source>
</evidence>
<accession>A0A0A9B632</accession>
<reference evidence="1" key="1">
    <citation type="submission" date="2014-09" db="EMBL/GenBank/DDBJ databases">
        <authorList>
            <person name="Magalhaes I.L.F."/>
            <person name="Oliveira U."/>
            <person name="Santos F.R."/>
            <person name="Vidigal T.H.D.A."/>
            <person name="Brescovit A.D."/>
            <person name="Santos A.J."/>
        </authorList>
    </citation>
    <scope>NUCLEOTIDE SEQUENCE</scope>
    <source>
        <tissue evidence="1">Shoot tissue taken approximately 20 cm above the soil surface</tissue>
    </source>
</reference>
<proteinExistence type="predicted"/>